<dbReference type="GeneID" id="89939473"/>
<dbReference type="PANTHER" id="PTHR35585:SF1">
    <property type="entry name" value="HHE DOMAIN PROTEIN (AFU_ORTHOLOGUE AFUA_4G00730)"/>
    <property type="match status" value="1"/>
</dbReference>
<dbReference type="Pfam" id="PF01814">
    <property type="entry name" value="Hemerythrin"/>
    <property type="match status" value="1"/>
</dbReference>
<feature type="domain" description="Hemerythrin-like" evidence="1">
    <location>
        <begin position="40"/>
        <end position="159"/>
    </location>
</feature>
<evidence type="ECO:0000313" key="3">
    <source>
        <dbReference type="Proteomes" id="UP001302812"/>
    </source>
</evidence>
<sequence length="231" mass="26439">MFRLRPVISAPLRVVSRYNALPLSSRPLAASRFNTAAMSTISDAITKDHRELEQYYNEITNSSDLDHQERYGNQFTWELARHSVAEELIVYPAFEKHMGEKGHKMAEDDRKDHHRVKELLKEFQNMKPSQKEYVPKLKELWGVLSAHIEEEEKQDLPALESSLRSMPGESENMAKKFGLTKAFVPSRSHPSAGENPYFESAMGMLAAPIDHIADIFRKFPENKISPNPSTK</sequence>
<evidence type="ECO:0000313" key="2">
    <source>
        <dbReference type="EMBL" id="KAK4111566.1"/>
    </source>
</evidence>
<comment type="caution">
    <text evidence="2">The sequence shown here is derived from an EMBL/GenBank/DDBJ whole genome shotgun (WGS) entry which is preliminary data.</text>
</comment>
<dbReference type="InterPro" id="IPR012312">
    <property type="entry name" value="Hemerythrin-like"/>
</dbReference>
<reference evidence="2" key="1">
    <citation type="journal article" date="2023" name="Mol. Phylogenet. Evol.">
        <title>Genome-scale phylogeny and comparative genomics of the fungal order Sordariales.</title>
        <authorList>
            <person name="Hensen N."/>
            <person name="Bonometti L."/>
            <person name="Westerberg I."/>
            <person name="Brannstrom I.O."/>
            <person name="Guillou S."/>
            <person name="Cros-Aarteil S."/>
            <person name="Calhoun S."/>
            <person name="Haridas S."/>
            <person name="Kuo A."/>
            <person name="Mondo S."/>
            <person name="Pangilinan J."/>
            <person name="Riley R."/>
            <person name="LaButti K."/>
            <person name="Andreopoulos B."/>
            <person name="Lipzen A."/>
            <person name="Chen C."/>
            <person name="Yan M."/>
            <person name="Daum C."/>
            <person name="Ng V."/>
            <person name="Clum A."/>
            <person name="Steindorff A."/>
            <person name="Ohm R.A."/>
            <person name="Martin F."/>
            <person name="Silar P."/>
            <person name="Natvig D.O."/>
            <person name="Lalanne C."/>
            <person name="Gautier V."/>
            <person name="Ament-Velasquez S.L."/>
            <person name="Kruys A."/>
            <person name="Hutchinson M.I."/>
            <person name="Powell A.J."/>
            <person name="Barry K."/>
            <person name="Miller A.N."/>
            <person name="Grigoriev I.V."/>
            <person name="Debuchy R."/>
            <person name="Gladieux P."/>
            <person name="Hiltunen Thoren M."/>
            <person name="Johannesson H."/>
        </authorList>
    </citation>
    <scope>NUCLEOTIDE SEQUENCE</scope>
    <source>
        <strain evidence="2">CBS 508.74</strain>
    </source>
</reference>
<dbReference type="RefSeq" id="XP_064669136.1">
    <property type="nucleotide sequence ID" value="XM_064815348.1"/>
</dbReference>
<accession>A0AAN6TBZ5</accession>
<name>A0AAN6TBZ5_9PEZI</name>
<dbReference type="EMBL" id="MU853345">
    <property type="protein sequence ID" value="KAK4111566.1"/>
    <property type="molecule type" value="Genomic_DNA"/>
</dbReference>
<dbReference type="AlphaFoldDB" id="A0AAN6TBZ5"/>
<dbReference type="Proteomes" id="UP001302812">
    <property type="component" value="Unassembled WGS sequence"/>
</dbReference>
<dbReference type="Gene3D" id="1.20.120.520">
    <property type="entry name" value="nmb1532 protein domain like"/>
    <property type="match status" value="1"/>
</dbReference>
<gene>
    <name evidence="2" type="ORF">N656DRAFT_780275</name>
</gene>
<reference evidence="2" key="2">
    <citation type="submission" date="2023-05" db="EMBL/GenBank/DDBJ databases">
        <authorList>
            <consortium name="Lawrence Berkeley National Laboratory"/>
            <person name="Steindorff A."/>
            <person name="Hensen N."/>
            <person name="Bonometti L."/>
            <person name="Westerberg I."/>
            <person name="Brannstrom I.O."/>
            <person name="Guillou S."/>
            <person name="Cros-Aarteil S."/>
            <person name="Calhoun S."/>
            <person name="Haridas S."/>
            <person name="Kuo A."/>
            <person name="Mondo S."/>
            <person name="Pangilinan J."/>
            <person name="Riley R."/>
            <person name="Labutti K."/>
            <person name="Andreopoulos B."/>
            <person name="Lipzen A."/>
            <person name="Chen C."/>
            <person name="Yanf M."/>
            <person name="Daum C."/>
            <person name="Ng V."/>
            <person name="Clum A."/>
            <person name="Ohm R."/>
            <person name="Martin F."/>
            <person name="Silar P."/>
            <person name="Natvig D."/>
            <person name="Lalanne C."/>
            <person name="Gautier V."/>
            <person name="Ament-Velasquez S.L."/>
            <person name="Kruys A."/>
            <person name="Hutchinson M.I."/>
            <person name="Powell A.J."/>
            <person name="Barry K."/>
            <person name="Miller A.N."/>
            <person name="Grigoriev I.V."/>
            <person name="Debuchy R."/>
            <person name="Gladieux P."/>
            <person name="Thoren M.H."/>
            <person name="Johannesson H."/>
        </authorList>
    </citation>
    <scope>NUCLEOTIDE SEQUENCE</scope>
    <source>
        <strain evidence="2">CBS 508.74</strain>
    </source>
</reference>
<keyword evidence="3" id="KW-1185">Reference proteome</keyword>
<organism evidence="2 3">
    <name type="scientific">Canariomyces notabilis</name>
    <dbReference type="NCBI Taxonomy" id="2074819"/>
    <lineage>
        <taxon>Eukaryota</taxon>
        <taxon>Fungi</taxon>
        <taxon>Dikarya</taxon>
        <taxon>Ascomycota</taxon>
        <taxon>Pezizomycotina</taxon>
        <taxon>Sordariomycetes</taxon>
        <taxon>Sordariomycetidae</taxon>
        <taxon>Sordariales</taxon>
        <taxon>Chaetomiaceae</taxon>
        <taxon>Canariomyces</taxon>
    </lineage>
</organism>
<dbReference type="PANTHER" id="PTHR35585">
    <property type="entry name" value="HHE DOMAIN PROTEIN (AFU_ORTHOLOGUE AFUA_4G00730)"/>
    <property type="match status" value="1"/>
</dbReference>
<proteinExistence type="predicted"/>
<protein>
    <recommendedName>
        <fullName evidence="1">Hemerythrin-like domain-containing protein</fullName>
    </recommendedName>
</protein>
<evidence type="ECO:0000259" key="1">
    <source>
        <dbReference type="Pfam" id="PF01814"/>
    </source>
</evidence>